<feature type="region of interest" description="Disordered" evidence="1">
    <location>
        <begin position="264"/>
        <end position="365"/>
    </location>
</feature>
<dbReference type="Proteomes" id="UP000711996">
    <property type="component" value="Unassembled WGS sequence"/>
</dbReference>
<keyword evidence="3" id="KW-1185">Reference proteome</keyword>
<feature type="compositionally biased region" description="Polar residues" evidence="1">
    <location>
        <begin position="409"/>
        <end position="429"/>
    </location>
</feature>
<evidence type="ECO:0000256" key="1">
    <source>
        <dbReference type="SAM" id="MobiDB-lite"/>
    </source>
</evidence>
<proteinExistence type="predicted"/>
<feature type="compositionally biased region" description="Polar residues" evidence="1">
    <location>
        <begin position="264"/>
        <end position="274"/>
    </location>
</feature>
<feature type="region of interest" description="Disordered" evidence="1">
    <location>
        <begin position="377"/>
        <end position="519"/>
    </location>
</feature>
<feature type="compositionally biased region" description="Low complexity" evidence="1">
    <location>
        <begin position="311"/>
        <end position="330"/>
    </location>
</feature>
<gene>
    <name evidence="2" type="ORF">CGCSCA2_v001289</name>
</gene>
<feature type="compositionally biased region" description="Basic and acidic residues" evidence="1">
    <location>
        <begin position="430"/>
        <end position="444"/>
    </location>
</feature>
<dbReference type="OrthoDB" id="4839702at2759"/>
<feature type="compositionally biased region" description="Low complexity" evidence="1">
    <location>
        <begin position="451"/>
        <end position="465"/>
    </location>
</feature>
<dbReference type="EMBL" id="QPMT01000003">
    <property type="protein sequence ID" value="KAF4865404.1"/>
    <property type="molecule type" value="Genomic_DNA"/>
</dbReference>
<organism evidence="2 3">
    <name type="scientific">Colletotrichum siamense</name>
    <name type="common">Anthracnose fungus</name>
    <dbReference type="NCBI Taxonomy" id="690259"/>
    <lineage>
        <taxon>Eukaryota</taxon>
        <taxon>Fungi</taxon>
        <taxon>Dikarya</taxon>
        <taxon>Ascomycota</taxon>
        <taxon>Pezizomycotina</taxon>
        <taxon>Sordariomycetes</taxon>
        <taxon>Hypocreomycetidae</taxon>
        <taxon>Glomerellales</taxon>
        <taxon>Glomerellaceae</taxon>
        <taxon>Colletotrichum</taxon>
        <taxon>Colletotrichum gloeosporioides species complex</taxon>
    </lineage>
</organism>
<accession>A0A9P5KA01</accession>
<sequence length="519" mass="58373">MAALPSSWDYVLHFLLRFLRRLTGNGFCSPSLTCLFANKLIIGSNVSWNPDNEYKWINSPRTSDASVKPFVDWISLERLFTNPGEVGRSILHHLETVAYGPLESRLYTTTDDAWYGNLYLVDFENSHSLEGPWRVPLMAEFVLEYDETDGIDDFFREFKERVSGTTPIDFDFTFTTKQGYAALVTDPEVPVNRCTLNWCKVFYTYLLHWALAMRNNSLGARLYLSLKSLLDNKEVADDTMAVNRALWQALAAFNHPVEMQKALTRSDTFQSPTGHPTRPDTKLPAKSEDKIPVYPPSQTQTHLVKLSPHRSPQTQPLPSTQPPRTQSSSTVAHPSEPLPTTELSDKAKGKRPMRSQSPAGEGPAFDDKLERFISQHPEKAATASPLKKIRTGTGTQNNVRRTPAEVIDTQISTEVSGFQPINASRTSSRSAKDIRRAPPQETRRFAPVRASSSSYSSESSNSEGNGLKRRQPQRQASQRPTYSLESPDEYETTSRRKRRLSSTDDSDYNPPPYMSGGLT</sequence>
<reference evidence="2" key="1">
    <citation type="submission" date="2019-06" db="EMBL/GenBank/DDBJ databases">
        <authorList>
            <person name="Gan P."/>
            <person name="Shirasu K."/>
        </authorList>
    </citation>
    <scope>NUCLEOTIDE SEQUENCE [LARGE SCALE GENOMIC DNA]</scope>
    <source>
        <strain evidence="2">CAD2</strain>
    </source>
</reference>
<dbReference type="AlphaFoldDB" id="A0A9P5KA01"/>
<protein>
    <submittedName>
        <fullName evidence="2">Uncharacterized protein</fullName>
    </submittedName>
</protein>
<evidence type="ECO:0000313" key="2">
    <source>
        <dbReference type="EMBL" id="KAF4865404.1"/>
    </source>
</evidence>
<comment type="caution">
    <text evidence="2">The sequence shown here is derived from an EMBL/GenBank/DDBJ whole genome shotgun (WGS) entry which is preliminary data.</text>
</comment>
<feature type="compositionally biased region" description="Basic and acidic residues" evidence="1">
    <location>
        <begin position="277"/>
        <end position="291"/>
    </location>
</feature>
<evidence type="ECO:0000313" key="3">
    <source>
        <dbReference type="Proteomes" id="UP000711996"/>
    </source>
</evidence>
<name>A0A9P5KA01_COLSI</name>